<dbReference type="GeneID" id="28826311"/>
<dbReference type="PANTHER" id="PTHR10622:SF10">
    <property type="entry name" value="HET DOMAIN-CONTAINING PROTEIN"/>
    <property type="match status" value="1"/>
</dbReference>
<evidence type="ECO:0000259" key="1">
    <source>
        <dbReference type="Pfam" id="PF06985"/>
    </source>
</evidence>
<organism evidence="3 4">
    <name type="scientific">Mollisia scopiformis</name>
    <name type="common">Conifer needle endophyte fungus</name>
    <name type="synonym">Phialocephala scopiformis</name>
    <dbReference type="NCBI Taxonomy" id="149040"/>
    <lineage>
        <taxon>Eukaryota</taxon>
        <taxon>Fungi</taxon>
        <taxon>Dikarya</taxon>
        <taxon>Ascomycota</taxon>
        <taxon>Pezizomycotina</taxon>
        <taxon>Leotiomycetes</taxon>
        <taxon>Helotiales</taxon>
        <taxon>Mollisiaceae</taxon>
        <taxon>Mollisia</taxon>
    </lineage>
</organism>
<sequence>MRLLNTKTLELSYFVDSQVPPYAILSHTWGQEEVLFDDIQKRTGGAKSGFKKLEGCCKKAAGDGFEWVWIDTCCIDKSSSAELTEAINSMYQWYKASVLCYVYLEDILTTKNAPLGQFAGSRWFTRGWTLQELIAPRILEFYTAGWVEIGTKASLSRQISEVTGVPTPILRGEDPSTCVVAHRMSWASKRQTTRVEDIAYCLLGIFGVSMPMLYGEGVKAFQRLQEEIMKQNEDYTLFAWSLHYDCSPALTDPNPGGALAKLWGRQHSKNHRASRSHGRKSRTVFALSDCIPERLRWVGLC</sequence>
<feature type="domain" description="Heterokaryon incompatibility" evidence="1">
    <location>
        <begin position="22"/>
        <end position="106"/>
    </location>
</feature>
<name>A0A194XU77_MOLSC</name>
<evidence type="ECO:0000313" key="4">
    <source>
        <dbReference type="Proteomes" id="UP000070700"/>
    </source>
</evidence>
<reference evidence="3 4" key="1">
    <citation type="submission" date="2015-10" db="EMBL/GenBank/DDBJ databases">
        <title>Full genome of DAOMC 229536 Phialocephala scopiformis, a fungal endophyte of spruce producing the potent anti-insectan compound rugulosin.</title>
        <authorList>
            <consortium name="DOE Joint Genome Institute"/>
            <person name="Walker A.K."/>
            <person name="Frasz S.L."/>
            <person name="Seifert K.A."/>
            <person name="Miller J.D."/>
            <person name="Mondo S.J."/>
            <person name="Labutti K."/>
            <person name="Lipzen A."/>
            <person name="Dockter R."/>
            <person name="Kennedy M."/>
            <person name="Grigoriev I.V."/>
            <person name="Spatafora J.W."/>
        </authorList>
    </citation>
    <scope>NUCLEOTIDE SEQUENCE [LARGE SCALE GENOMIC DNA]</scope>
    <source>
        <strain evidence="3 4">CBS 120377</strain>
    </source>
</reference>
<proteinExistence type="predicted"/>
<evidence type="ECO:0000259" key="2">
    <source>
        <dbReference type="Pfam" id="PF26640"/>
    </source>
</evidence>
<dbReference type="InParanoid" id="A0A194XU77"/>
<dbReference type="AlphaFoldDB" id="A0A194XU77"/>
<dbReference type="Pfam" id="PF26640">
    <property type="entry name" value="DUF8212"/>
    <property type="match status" value="1"/>
</dbReference>
<dbReference type="InterPro" id="IPR058525">
    <property type="entry name" value="DUF8212"/>
</dbReference>
<gene>
    <name evidence="3" type="ORF">LY89DRAFT_692709</name>
</gene>
<dbReference type="Proteomes" id="UP000070700">
    <property type="component" value="Unassembled WGS sequence"/>
</dbReference>
<feature type="domain" description="DUF8212" evidence="2">
    <location>
        <begin position="219"/>
        <end position="268"/>
    </location>
</feature>
<dbReference type="RefSeq" id="XP_018078118.1">
    <property type="nucleotide sequence ID" value="XM_018216585.1"/>
</dbReference>
<dbReference type="Pfam" id="PF06985">
    <property type="entry name" value="HET"/>
    <property type="match status" value="1"/>
</dbReference>
<dbReference type="EMBL" id="KQ947404">
    <property type="protein sequence ID" value="KUJ23763.1"/>
    <property type="molecule type" value="Genomic_DNA"/>
</dbReference>
<dbReference type="KEGG" id="psco:LY89DRAFT_692709"/>
<accession>A0A194XU77</accession>
<protein>
    <submittedName>
        <fullName evidence="3">HET-domain-containing protein</fullName>
    </submittedName>
</protein>
<dbReference type="InterPro" id="IPR010730">
    <property type="entry name" value="HET"/>
</dbReference>
<dbReference type="PANTHER" id="PTHR10622">
    <property type="entry name" value="HET DOMAIN-CONTAINING PROTEIN"/>
    <property type="match status" value="1"/>
</dbReference>
<dbReference type="OrthoDB" id="20872at2759"/>
<keyword evidence="4" id="KW-1185">Reference proteome</keyword>
<evidence type="ECO:0000313" key="3">
    <source>
        <dbReference type="EMBL" id="KUJ23763.1"/>
    </source>
</evidence>